<evidence type="ECO:0000313" key="2">
    <source>
        <dbReference type="EMBL" id="JAV88206.1"/>
    </source>
</evidence>
<dbReference type="EMBL" id="GEZM01023741">
    <property type="protein sequence ID" value="JAV88206.1"/>
    <property type="molecule type" value="Transcribed_RNA"/>
</dbReference>
<dbReference type="GeneID" id="116177637"/>
<reference evidence="2" key="1">
    <citation type="journal article" date="2016" name="Sci. Rep.">
        <title>Molecular characterization of firefly nuptial gifts: a multi-omics approach sheds light on postcopulatory sexual selection.</title>
        <authorList>
            <person name="Al-Wathiqui N."/>
            <person name="Fallon T.R."/>
            <person name="South A."/>
            <person name="Weng J.K."/>
            <person name="Lewis S.M."/>
        </authorList>
    </citation>
    <scope>NUCLEOTIDE SEQUENCE</scope>
</reference>
<evidence type="ECO:0000256" key="1">
    <source>
        <dbReference type="SAM" id="MobiDB-lite"/>
    </source>
</evidence>
<dbReference type="RefSeq" id="XP_031352512.1">
    <property type="nucleotide sequence ID" value="XM_031496652.1"/>
</dbReference>
<protein>
    <submittedName>
        <fullName evidence="2">Uncharacterized protein</fullName>
    </submittedName>
</protein>
<proteinExistence type="predicted"/>
<name>A0A1Y1MW35_PHOPY</name>
<dbReference type="AlphaFoldDB" id="A0A1Y1MW35"/>
<feature type="compositionally biased region" description="Low complexity" evidence="1">
    <location>
        <begin position="63"/>
        <end position="82"/>
    </location>
</feature>
<dbReference type="KEGG" id="ppyr:116177637"/>
<sequence length="396" mass="43640">MRDIPKVNYNVPIKNKKIANENETNGVLTKCTFKSYKDFLENYESKNTKDDQESVSSTDSGISDIKSYSTSTSSLNSENGSSAKVEVFSSGRTGSFRNYLENYNNKKFSSVKPIASKQNVIKSEIVIQVNAPQEFVPDERDIPDYPPPPPLERLEEIAPVTPPPPPPPSTQPPPPPSIPPPPPQSIPPPPPPFIANQCSPKKWAPVETETQPAIREKQVSNNSAAATNLAAILTQNALFKRKAHESEKVIECKPILIEKPPTPRPVINHNTLPRAKAPEFINHRTITIEVPIKHSPPKLLDEVDYSTTTVVPIADKNTKVKTNDPNVKKMVYSTYRGLLGAYNNKANDMIATLPRTTMVKEDRGISKQLESIALQGGLEKLNGRTNPKVDTDSGAN</sequence>
<accession>A0A1Y1MW35</accession>
<organism evidence="2">
    <name type="scientific">Photinus pyralis</name>
    <name type="common">Common eastern firefly</name>
    <name type="synonym">Lampyris pyralis</name>
    <dbReference type="NCBI Taxonomy" id="7054"/>
    <lineage>
        <taxon>Eukaryota</taxon>
        <taxon>Metazoa</taxon>
        <taxon>Ecdysozoa</taxon>
        <taxon>Arthropoda</taxon>
        <taxon>Hexapoda</taxon>
        <taxon>Insecta</taxon>
        <taxon>Pterygota</taxon>
        <taxon>Neoptera</taxon>
        <taxon>Endopterygota</taxon>
        <taxon>Coleoptera</taxon>
        <taxon>Polyphaga</taxon>
        <taxon>Elateriformia</taxon>
        <taxon>Elateroidea</taxon>
        <taxon>Lampyridae</taxon>
        <taxon>Lampyrinae</taxon>
        <taxon>Photinus</taxon>
    </lineage>
</organism>
<feature type="compositionally biased region" description="Pro residues" evidence="1">
    <location>
        <begin position="160"/>
        <end position="193"/>
    </location>
</feature>
<feature type="region of interest" description="Disordered" evidence="1">
    <location>
        <begin position="44"/>
        <end position="83"/>
    </location>
</feature>
<feature type="region of interest" description="Disordered" evidence="1">
    <location>
        <begin position="135"/>
        <end position="210"/>
    </location>
</feature>